<dbReference type="RefSeq" id="XP_002682588.1">
    <property type="nucleotide sequence ID" value="XM_002682542.1"/>
</dbReference>
<dbReference type="KEGG" id="ngr:NAEGRDRAFT_45333"/>
<feature type="compositionally biased region" description="Low complexity" evidence="1">
    <location>
        <begin position="83"/>
        <end position="93"/>
    </location>
</feature>
<dbReference type="GeneID" id="8863020"/>
<dbReference type="OrthoDB" id="10372763at2759"/>
<proteinExistence type="predicted"/>
<dbReference type="InParanoid" id="D2UYV9"/>
<dbReference type="VEuPathDB" id="AmoebaDB:NAEGRDRAFT_45333"/>
<evidence type="ECO:0000313" key="3">
    <source>
        <dbReference type="Proteomes" id="UP000006671"/>
    </source>
</evidence>
<sequence length="336" mass="38449">MEVDVFGDNKDGQARNAIVTKEVTYFNRLYYSMYVKDNTTMDPAIHKEHLEMLVGNSGIPGLTLASPPPQKKRSISEVNNTPSSSKQSVNNTSSKKKKTTDKISKIKVYTSSLFDKGLLASGDTVMFKHDDKEIKCKVNNHGELEVNNADKTDTRISNNLRIITQFICKAYNLPLMGKSKYWNLFYLVNKNGSRNKLKTLREQYLALHEQGNSKVVAEKSDKSEEKETAKRRRRKQAEEASKKNARLLISQLVSSGLLKDGAKVIYRGQKTTFHGKITKSKFISYYDQLTKREEQFETPNSFKSHIGELGNCWQQMVLVDDDQEISFQTLRDKYFE</sequence>
<dbReference type="Proteomes" id="UP000006671">
    <property type="component" value="Unassembled WGS sequence"/>
</dbReference>
<feature type="region of interest" description="Disordered" evidence="1">
    <location>
        <begin position="58"/>
        <end position="101"/>
    </location>
</feature>
<gene>
    <name evidence="2" type="ORF">NAEGRDRAFT_45333</name>
</gene>
<accession>D2UYV9</accession>
<dbReference type="OMA" id="WACIFIR"/>
<organism evidence="3">
    <name type="scientific">Naegleria gruberi</name>
    <name type="common">Amoeba</name>
    <dbReference type="NCBI Taxonomy" id="5762"/>
    <lineage>
        <taxon>Eukaryota</taxon>
        <taxon>Discoba</taxon>
        <taxon>Heterolobosea</taxon>
        <taxon>Tetramitia</taxon>
        <taxon>Eutetramitia</taxon>
        <taxon>Vahlkampfiidae</taxon>
        <taxon>Naegleria</taxon>
    </lineage>
</organism>
<dbReference type="EMBL" id="GG738846">
    <property type="protein sequence ID" value="EFC49844.1"/>
    <property type="molecule type" value="Genomic_DNA"/>
</dbReference>
<reference evidence="2 3" key="1">
    <citation type="journal article" date="2010" name="Cell">
        <title>The genome of Naegleria gruberi illuminates early eukaryotic versatility.</title>
        <authorList>
            <person name="Fritz-Laylin L.K."/>
            <person name="Prochnik S.E."/>
            <person name="Ginger M.L."/>
            <person name="Dacks J.B."/>
            <person name="Carpenter M.L."/>
            <person name="Field M.C."/>
            <person name="Kuo A."/>
            <person name="Paredez A."/>
            <person name="Chapman J."/>
            <person name="Pham J."/>
            <person name="Shu S."/>
            <person name="Neupane R."/>
            <person name="Cipriano M."/>
            <person name="Mancuso J."/>
            <person name="Tu H."/>
            <person name="Salamov A."/>
            <person name="Lindquist E."/>
            <person name="Shapiro H."/>
            <person name="Lucas S."/>
            <person name="Grigoriev I.V."/>
            <person name="Cande W.Z."/>
            <person name="Fulton C."/>
            <person name="Rokhsar D.S."/>
            <person name="Dawson S.C."/>
        </authorList>
    </citation>
    <scope>NUCLEOTIDE SEQUENCE [LARGE SCALE GENOMIC DNA]</scope>
    <source>
        <strain evidence="2 3">NEG-M</strain>
    </source>
</reference>
<evidence type="ECO:0000256" key="1">
    <source>
        <dbReference type="SAM" id="MobiDB-lite"/>
    </source>
</evidence>
<feature type="region of interest" description="Disordered" evidence="1">
    <location>
        <begin position="215"/>
        <end position="242"/>
    </location>
</feature>
<protein>
    <submittedName>
        <fullName evidence="2">Predicted protein</fullName>
    </submittedName>
</protein>
<dbReference type="AlphaFoldDB" id="D2UYV9"/>
<evidence type="ECO:0000313" key="2">
    <source>
        <dbReference type="EMBL" id="EFC49844.1"/>
    </source>
</evidence>
<keyword evidence="3" id="KW-1185">Reference proteome</keyword>
<feature type="compositionally biased region" description="Basic and acidic residues" evidence="1">
    <location>
        <begin position="216"/>
        <end position="228"/>
    </location>
</feature>
<name>D2UYV9_NAEGR</name>